<dbReference type="Proteomes" id="UP000183063">
    <property type="component" value="Unassembled WGS sequence"/>
</dbReference>
<keyword evidence="7" id="KW-0972">Capsule biogenesis/degradation</keyword>
<keyword evidence="10 11" id="KW-0472">Membrane</keyword>
<dbReference type="Proteomes" id="UP000198939">
    <property type="component" value="Unassembled WGS sequence"/>
</dbReference>
<keyword evidence="6 11" id="KW-0812">Transmembrane</keyword>
<keyword evidence="16" id="KW-1185">Reference proteome</keyword>
<feature type="transmembrane region" description="Helical" evidence="11">
    <location>
        <begin position="31"/>
        <end position="53"/>
    </location>
</feature>
<evidence type="ECO:0000256" key="6">
    <source>
        <dbReference type="ARBA" id="ARBA00022692"/>
    </source>
</evidence>
<keyword evidence="8 11" id="KW-1133">Transmembrane helix</keyword>
<feature type="transmembrane region" description="Helical" evidence="11">
    <location>
        <begin position="229"/>
        <end position="251"/>
    </location>
</feature>
<name>A0A1H8NTJ4_9HYPH</name>
<dbReference type="STRING" id="501024.RTCCBAU85039_3636"/>
<dbReference type="InterPro" id="IPR013525">
    <property type="entry name" value="ABC2_TM"/>
</dbReference>
<dbReference type="PANTHER" id="PTHR30413">
    <property type="entry name" value="INNER MEMBRANE TRANSPORT PERMEASE"/>
    <property type="match status" value="1"/>
</dbReference>
<evidence type="ECO:0000259" key="12">
    <source>
        <dbReference type="PROSITE" id="PS51012"/>
    </source>
</evidence>
<dbReference type="PANTHER" id="PTHR30413:SF10">
    <property type="entry name" value="CAPSULE POLYSACCHARIDE EXPORT INNER-MEMBRANE PROTEIN CTRC"/>
    <property type="match status" value="1"/>
</dbReference>
<evidence type="ECO:0000313" key="14">
    <source>
        <dbReference type="EMBL" id="SEO32872.1"/>
    </source>
</evidence>
<dbReference type="OrthoDB" id="9786910at2"/>
<dbReference type="GO" id="GO:0043190">
    <property type="term" value="C:ATP-binding cassette (ABC) transporter complex"/>
    <property type="evidence" value="ECO:0007669"/>
    <property type="project" value="InterPro"/>
</dbReference>
<feature type="transmembrane region" description="Helical" evidence="11">
    <location>
        <begin position="142"/>
        <end position="167"/>
    </location>
</feature>
<dbReference type="GO" id="GO:0140359">
    <property type="term" value="F:ABC-type transporter activity"/>
    <property type="evidence" value="ECO:0007669"/>
    <property type="project" value="InterPro"/>
</dbReference>
<feature type="transmembrane region" description="Helical" evidence="11">
    <location>
        <begin position="107"/>
        <end position="130"/>
    </location>
</feature>
<keyword evidence="5" id="KW-0762">Sugar transport</keyword>
<evidence type="ECO:0000313" key="13">
    <source>
        <dbReference type="EMBL" id="SEI00451.1"/>
    </source>
</evidence>
<evidence type="ECO:0000256" key="4">
    <source>
        <dbReference type="ARBA" id="ARBA00022475"/>
    </source>
</evidence>
<evidence type="ECO:0000313" key="16">
    <source>
        <dbReference type="Proteomes" id="UP000198939"/>
    </source>
</evidence>
<comment type="caution">
    <text evidence="11">Lacks conserved residue(s) required for the propagation of feature annotation.</text>
</comment>
<reference evidence="14 16" key="1">
    <citation type="submission" date="2016-10" db="EMBL/GenBank/DDBJ databases">
        <authorList>
            <person name="Varghese N."/>
            <person name="Submissions S."/>
        </authorList>
    </citation>
    <scope>NUCLEOTIDE SEQUENCE [LARGE SCALE GENOMIC DNA]</scope>
    <source>
        <strain evidence="14 16">CGMCC 1.7071</strain>
    </source>
</reference>
<sequence length="261" mass="28680">MLSVLRLNRSLIYELTKREFSGRYRGSFGGVIWSFAQPLFLLCVYTIAFGLILKTRWGYSGGTADYAFILFSGLIVFNLFSDCLAKSVHLITANPNFVKKIVFPLELLPLVSTLGAVMHSVIAILIWIAGYTIVYGVPHASVLFAPLVLACFFPVLLGIGWLLSAAAVIVRDIGQLTGMISHTLLFLTPIFYSVETAPPPIQNLLVANPLTFVVNQFRAVLFYGSLPDFLGLALYFVGASIFAWLSSLAFAKLRPVFADLV</sequence>
<evidence type="ECO:0000313" key="15">
    <source>
        <dbReference type="Proteomes" id="UP000183063"/>
    </source>
</evidence>
<dbReference type="Pfam" id="PF01061">
    <property type="entry name" value="ABC2_membrane"/>
    <property type="match status" value="1"/>
</dbReference>
<feature type="domain" description="ABC transmembrane type-2" evidence="12">
    <location>
        <begin position="29"/>
        <end position="253"/>
    </location>
</feature>
<evidence type="ECO:0000256" key="9">
    <source>
        <dbReference type="ARBA" id="ARBA00023047"/>
    </source>
</evidence>
<dbReference type="InterPro" id="IPR000412">
    <property type="entry name" value="ABC_2_transport"/>
</dbReference>
<protein>
    <recommendedName>
        <fullName evidence="11">Transport permease protein</fullName>
    </recommendedName>
</protein>
<organism evidence="13 15">
    <name type="scientific">Rhizobium tibeticum</name>
    <dbReference type="NCBI Taxonomy" id="501024"/>
    <lineage>
        <taxon>Bacteria</taxon>
        <taxon>Pseudomonadati</taxon>
        <taxon>Pseudomonadota</taxon>
        <taxon>Alphaproteobacteria</taxon>
        <taxon>Hyphomicrobiales</taxon>
        <taxon>Rhizobiaceae</taxon>
        <taxon>Rhizobium/Agrobacterium group</taxon>
        <taxon>Rhizobium</taxon>
    </lineage>
</organism>
<dbReference type="InterPro" id="IPR047817">
    <property type="entry name" value="ABC2_TM_bact-type"/>
</dbReference>
<dbReference type="EMBL" id="FNXB01000018">
    <property type="protein sequence ID" value="SEI00451.1"/>
    <property type="molecule type" value="Genomic_DNA"/>
</dbReference>
<dbReference type="AlphaFoldDB" id="A0A1H8NTJ4"/>
<reference evidence="15" key="3">
    <citation type="submission" date="2016-10" db="EMBL/GenBank/DDBJ databases">
        <authorList>
            <person name="Wibberg D."/>
        </authorList>
    </citation>
    <scope>NUCLEOTIDE SEQUENCE [LARGE SCALE GENOMIC DNA]</scope>
</reference>
<keyword evidence="9" id="KW-0625">Polysaccharide transport</keyword>
<evidence type="ECO:0000256" key="11">
    <source>
        <dbReference type="RuleBase" id="RU361157"/>
    </source>
</evidence>
<dbReference type="GO" id="GO:0015774">
    <property type="term" value="P:polysaccharide transport"/>
    <property type="evidence" value="ECO:0007669"/>
    <property type="project" value="UniProtKB-KW"/>
</dbReference>
<accession>A0A1H8NTJ4</accession>
<proteinExistence type="inferred from homology"/>
<dbReference type="RefSeq" id="WP_072377402.1">
    <property type="nucleotide sequence ID" value="NZ_FNXB01000018.1"/>
</dbReference>
<dbReference type="PROSITE" id="PS51012">
    <property type="entry name" value="ABC_TM2"/>
    <property type="match status" value="1"/>
</dbReference>
<evidence type="ECO:0000256" key="1">
    <source>
        <dbReference type="ARBA" id="ARBA00004651"/>
    </source>
</evidence>
<dbReference type="GO" id="GO:0015920">
    <property type="term" value="P:lipopolysaccharide transport"/>
    <property type="evidence" value="ECO:0007669"/>
    <property type="project" value="TreeGrafter"/>
</dbReference>
<evidence type="ECO:0000256" key="8">
    <source>
        <dbReference type="ARBA" id="ARBA00022989"/>
    </source>
</evidence>
<comment type="subcellular location">
    <subcellularLocation>
        <location evidence="11">Cell inner membrane</location>
        <topology evidence="11">Multi-pass membrane protein</topology>
    </subcellularLocation>
    <subcellularLocation>
        <location evidence="1">Cell membrane</location>
        <topology evidence="1">Multi-pass membrane protein</topology>
    </subcellularLocation>
</comment>
<gene>
    <name evidence="13" type="primary">tagG</name>
    <name evidence="13" type="ORF">RTCCBAU85039_3636</name>
    <name evidence="14" type="ORF">SAMN05216228_101572</name>
</gene>
<dbReference type="EMBL" id="FOCV01000015">
    <property type="protein sequence ID" value="SEO32872.1"/>
    <property type="molecule type" value="Genomic_DNA"/>
</dbReference>
<evidence type="ECO:0000256" key="3">
    <source>
        <dbReference type="ARBA" id="ARBA00022448"/>
    </source>
</evidence>
<reference evidence="13" key="2">
    <citation type="submission" date="2016-10" db="EMBL/GenBank/DDBJ databases">
        <authorList>
            <person name="de Groot N.N."/>
        </authorList>
    </citation>
    <scope>NUCLEOTIDE SEQUENCE [LARGE SCALE GENOMIC DNA]</scope>
    <source>
        <strain evidence="13">CCBAU85039</strain>
    </source>
</reference>
<keyword evidence="3 11" id="KW-0813">Transport</keyword>
<evidence type="ECO:0000256" key="10">
    <source>
        <dbReference type="ARBA" id="ARBA00023136"/>
    </source>
</evidence>
<comment type="similarity">
    <text evidence="2 11">Belongs to the ABC-2 integral membrane protein family.</text>
</comment>
<evidence type="ECO:0000256" key="7">
    <source>
        <dbReference type="ARBA" id="ARBA00022903"/>
    </source>
</evidence>
<keyword evidence="4 11" id="KW-1003">Cell membrane</keyword>
<evidence type="ECO:0000256" key="5">
    <source>
        <dbReference type="ARBA" id="ARBA00022597"/>
    </source>
</evidence>
<dbReference type="PRINTS" id="PR00164">
    <property type="entry name" value="ABC2TRNSPORT"/>
</dbReference>
<feature type="transmembrane region" description="Helical" evidence="11">
    <location>
        <begin position="65"/>
        <end position="87"/>
    </location>
</feature>
<evidence type="ECO:0000256" key="2">
    <source>
        <dbReference type="ARBA" id="ARBA00007783"/>
    </source>
</evidence>